<comment type="caution">
    <text evidence="1">The sequence shown here is derived from an EMBL/GenBank/DDBJ whole genome shotgun (WGS) entry which is preliminary data.</text>
</comment>
<name>A0A6A4YXD3_APHAT</name>
<dbReference type="EMBL" id="VJMI01021313">
    <property type="protein sequence ID" value="KAF0702033.1"/>
    <property type="molecule type" value="Genomic_DNA"/>
</dbReference>
<accession>A0A6A4YXD3</accession>
<evidence type="ECO:0000313" key="1">
    <source>
        <dbReference type="EMBL" id="KAF0702033.1"/>
    </source>
</evidence>
<protein>
    <submittedName>
        <fullName evidence="1">Uncharacterized protein</fullName>
    </submittedName>
</protein>
<dbReference type="AlphaFoldDB" id="A0A6A4YXD3"/>
<sequence>MTKKHVSFAATKTVAEFHIAHNPTTVPHVGPSVGLVGPPICISSVPILDHDEVVATHGKKRRALYMEPVRRVVMLRRQGYSMEDIGRICIQADYVKQCRKETALAYLVEKRLLVESKSTDLHVKPNTPGVLV</sequence>
<reference evidence="1 2" key="1">
    <citation type="submission" date="2019-06" db="EMBL/GenBank/DDBJ databases">
        <title>Genomics analysis of Aphanomyces spp. identifies a new class of oomycete effector associated with host adaptation.</title>
        <authorList>
            <person name="Gaulin E."/>
        </authorList>
    </citation>
    <scope>NUCLEOTIDE SEQUENCE [LARGE SCALE GENOMIC DNA]</scope>
    <source>
        <strain evidence="1 2">E</strain>
    </source>
</reference>
<gene>
    <name evidence="1" type="ORF">AaE_016167</name>
</gene>
<dbReference type="VEuPathDB" id="FungiDB:H257_15723"/>
<organism evidence="1 2">
    <name type="scientific">Aphanomyces astaci</name>
    <name type="common">Crayfish plague agent</name>
    <dbReference type="NCBI Taxonomy" id="112090"/>
    <lineage>
        <taxon>Eukaryota</taxon>
        <taxon>Sar</taxon>
        <taxon>Stramenopiles</taxon>
        <taxon>Oomycota</taxon>
        <taxon>Saprolegniomycetes</taxon>
        <taxon>Saprolegniales</taxon>
        <taxon>Verrucalvaceae</taxon>
        <taxon>Aphanomyces</taxon>
    </lineage>
</organism>
<proteinExistence type="predicted"/>
<evidence type="ECO:0000313" key="2">
    <source>
        <dbReference type="Proteomes" id="UP000469452"/>
    </source>
</evidence>
<dbReference type="Proteomes" id="UP000469452">
    <property type="component" value="Unassembled WGS sequence"/>
</dbReference>